<dbReference type="EMBL" id="JADEYP010000003">
    <property type="protein sequence ID" value="MCA5003999.1"/>
    <property type="molecule type" value="Genomic_DNA"/>
</dbReference>
<reference evidence="1" key="1">
    <citation type="submission" date="2020-10" db="EMBL/GenBank/DDBJ databases">
        <authorList>
            <person name="Lu T."/>
            <person name="Wang Q."/>
            <person name="Han X."/>
        </authorList>
    </citation>
    <scope>NUCLEOTIDE SEQUENCE</scope>
    <source>
        <strain evidence="1">WQ 366</strain>
    </source>
</reference>
<proteinExistence type="predicted"/>
<accession>A0ABS7Z4V6</accession>
<dbReference type="Proteomes" id="UP001165302">
    <property type="component" value="Unassembled WGS sequence"/>
</dbReference>
<sequence>MKFKDIIFSALLTILMVGCDKSEPFDGEVEVFERPKFNTSIASGKKMQEMYEKYNVLFISEYKLEDIRYDWNEILEFNTSETSYYTISPANESYVVATIDSVESWVLSAFPLEFAKKYSPLNIVLADTMSRKYATTFNTVTQKYNVVHQLYEGFITKNNTILSSVSPRFDEVKSKRILREAWMSLFIERMFNQLPAVSDFAPISQEAYARSSFPNADDVMAKYALVKRSRLKQTGSSATSTWGKVTLAQDFGDFVAFIVYTPDAEKQVAYSKNANIFKKVNIVKAYFKENFNIELPYRPIAN</sequence>
<evidence type="ECO:0000313" key="2">
    <source>
        <dbReference type="Proteomes" id="UP001165302"/>
    </source>
</evidence>
<protein>
    <recommendedName>
        <fullName evidence="3">Beta-lactamase class A</fullName>
    </recommendedName>
</protein>
<dbReference type="RefSeq" id="WP_225551335.1">
    <property type="nucleotide sequence ID" value="NZ_JADEYP010000003.1"/>
</dbReference>
<dbReference type="Gene3D" id="3.40.390.70">
    <property type="match status" value="1"/>
</dbReference>
<gene>
    <name evidence="1" type="ORF">IPZ78_02395</name>
</gene>
<evidence type="ECO:0000313" key="1">
    <source>
        <dbReference type="EMBL" id="MCA5003999.1"/>
    </source>
</evidence>
<evidence type="ECO:0008006" key="3">
    <source>
        <dbReference type="Google" id="ProtNLM"/>
    </source>
</evidence>
<comment type="caution">
    <text evidence="1">The sequence shown here is derived from an EMBL/GenBank/DDBJ whole genome shotgun (WGS) entry which is preliminary data.</text>
</comment>
<organism evidence="1 2">
    <name type="scientific">Sphingobacterium bovistauri</name>
    <dbReference type="NCBI Taxonomy" id="2781959"/>
    <lineage>
        <taxon>Bacteria</taxon>
        <taxon>Pseudomonadati</taxon>
        <taxon>Bacteroidota</taxon>
        <taxon>Sphingobacteriia</taxon>
        <taxon>Sphingobacteriales</taxon>
        <taxon>Sphingobacteriaceae</taxon>
        <taxon>Sphingobacterium</taxon>
    </lineage>
</organism>
<dbReference type="PROSITE" id="PS51257">
    <property type="entry name" value="PROKAR_LIPOPROTEIN"/>
    <property type="match status" value="1"/>
</dbReference>
<name>A0ABS7Z4V6_9SPHI</name>
<keyword evidence="2" id="KW-1185">Reference proteome</keyword>